<reference evidence="2" key="2">
    <citation type="submission" date="2018-10" db="UniProtKB">
        <authorList>
            <consortium name="EnsemblPlants"/>
        </authorList>
    </citation>
    <scope>IDENTIFICATION</scope>
</reference>
<evidence type="ECO:0000313" key="3">
    <source>
        <dbReference type="Proteomes" id="UP000019116"/>
    </source>
</evidence>
<dbReference type="Gramene" id="TraesPARA_EIv1.0_0412330.1">
    <property type="protein sequence ID" value="TraesPARA_EIv1.0_0412330.1.CDS1"/>
    <property type="gene ID" value="TraesPARA_EIv1.0_0412330"/>
</dbReference>
<dbReference type="Proteomes" id="UP000019116">
    <property type="component" value="Chromosome 2A"/>
</dbReference>
<organism evidence="2">
    <name type="scientific">Triticum aestivum</name>
    <name type="common">Wheat</name>
    <dbReference type="NCBI Taxonomy" id="4565"/>
    <lineage>
        <taxon>Eukaryota</taxon>
        <taxon>Viridiplantae</taxon>
        <taxon>Streptophyta</taxon>
        <taxon>Embryophyta</taxon>
        <taxon>Tracheophyta</taxon>
        <taxon>Spermatophyta</taxon>
        <taxon>Magnoliopsida</taxon>
        <taxon>Liliopsida</taxon>
        <taxon>Poales</taxon>
        <taxon>Poaceae</taxon>
        <taxon>BOP clade</taxon>
        <taxon>Pooideae</taxon>
        <taxon>Triticodae</taxon>
        <taxon>Triticeae</taxon>
        <taxon>Triticinae</taxon>
        <taxon>Triticum</taxon>
    </lineage>
</organism>
<dbReference type="AlphaFoldDB" id="A0A3B6AY41"/>
<sequence>MSGVNISGTWRTLVPSASWRFETKTARGLEVVVVHLYTPQEEELGQEASMVARAEVDDEAVVPRLKTNGNGTGNKGGPRARWC</sequence>
<dbReference type="Gramene" id="TraesNOR2A03G00674430.1">
    <property type="protein sequence ID" value="TraesNOR2A03G00674430.1.CDS1"/>
    <property type="gene ID" value="TraesNOR2A03G00674430"/>
</dbReference>
<accession>A0A3B6AY41</accession>
<keyword evidence="3" id="KW-1185">Reference proteome</keyword>
<reference evidence="2" key="1">
    <citation type="submission" date="2018-08" db="EMBL/GenBank/DDBJ databases">
        <authorList>
            <person name="Rossello M."/>
        </authorList>
    </citation>
    <scope>NUCLEOTIDE SEQUENCE [LARGE SCALE GENOMIC DNA]</scope>
    <source>
        <strain evidence="2">cv. Chinese Spring</strain>
    </source>
</reference>
<dbReference type="Gramene" id="TraesJAG2A03G00666490.1">
    <property type="protein sequence ID" value="TraesJAG2A03G00666490.1.CDS1"/>
    <property type="gene ID" value="TraesJAG2A03G00666490"/>
</dbReference>
<proteinExistence type="predicted"/>
<dbReference type="Gramene" id="TraesCS2A02G232100.1">
    <property type="protein sequence ID" value="TraesCS2A02G232100.1.cds1"/>
    <property type="gene ID" value="TraesCS2A02G232100"/>
</dbReference>
<evidence type="ECO:0000313" key="2">
    <source>
        <dbReference type="EnsemblPlants" id="TraesCS2A02G232100.1.cds1"/>
    </source>
</evidence>
<feature type="region of interest" description="Disordered" evidence="1">
    <location>
        <begin position="64"/>
        <end position="83"/>
    </location>
</feature>
<dbReference type="OMA" id="SWRFETK"/>
<dbReference type="Gramene" id="TraesCS2A03G0518100.1">
    <property type="protein sequence ID" value="TraesCS2A03G0518100.1.CDS1"/>
    <property type="gene ID" value="TraesCS2A03G0518100"/>
</dbReference>
<name>A0A3B6AY41_WHEAT</name>
<evidence type="ECO:0000256" key="1">
    <source>
        <dbReference type="SAM" id="MobiDB-lite"/>
    </source>
</evidence>
<protein>
    <submittedName>
        <fullName evidence="2">Uncharacterized protein</fullName>
    </submittedName>
</protein>
<dbReference type="EnsemblPlants" id="TraesCS2A02G232100.1">
    <property type="protein sequence ID" value="TraesCS2A02G232100.1.cds1"/>
    <property type="gene ID" value="TraesCS2A02G232100"/>
</dbReference>